<dbReference type="RefSeq" id="WP_264893193.1">
    <property type="nucleotide sequence ID" value="NZ_CP110257.1"/>
</dbReference>
<evidence type="ECO:0000256" key="2">
    <source>
        <dbReference type="SAM" id="MobiDB-lite"/>
    </source>
</evidence>
<dbReference type="Proteomes" id="UP001163266">
    <property type="component" value="Chromosome"/>
</dbReference>
<dbReference type="InterPro" id="IPR010131">
    <property type="entry name" value="MdtP/NodT-like"/>
</dbReference>
<evidence type="ECO:0000313" key="5">
    <source>
        <dbReference type="Proteomes" id="UP001163266"/>
    </source>
</evidence>
<sequence>MRTRTKALVLVPLVAVLAGCATPGPQDALVEARRLAPQGGELTLATDEAARRERESAVARALAEPLDAQGAWRVALLNSPALQALIAQSWAAQATVVQSGRLPNPRLALERLTRGDETEIGRVLSFGLLELLALPWRAGQAERAAEAARLQLAADVLRVGAQVRQQWVRAVAAQQLAQYHEQVRDAAQASAELARRMQAVGNYSRLQRDREQAFYADATAQLARARQAAVAEREALVRLLGLSPQQASSLRLPDRLPDLPGEPRPAQQVADAAKRERVDLRLAQRRLAAADAQRTLARWTSLTDIELGVVRNSETHQPTQRGFELELTLPLFDAGQARRAGASAEAIAALNQVHQVQIEATSTLRERYAAYRTAYDLARHFRDEVVPLRQRIVDEMLLRYNGMLGSVFELLAESRTHIGSVIGAIEAQRDFWLADAALDAAILGVPAEGASLLTQAPAAGGASPAGH</sequence>
<organism evidence="4 5">
    <name type="scientific">Caldimonas aquatica</name>
    <dbReference type="NCBI Taxonomy" id="376175"/>
    <lineage>
        <taxon>Bacteria</taxon>
        <taxon>Pseudomonadati</taxon>
        <taxon>Pseudomonadota</taxon>
        <taxon>Betaproteobacteria</taxon>
        <taxon>Burkholderiales</taxon>
        <taxon>Sphaerotilaceae</taxon>
        <taxon>Caldimonas</taxon>
    </lineage>
</organism>
<proteinExistence type="inferred from homology"/>
<dbReference type="PROSITE" id="PS51257">
    <property type="entry name" value="PROKAR_LIPOPROTEIN"/>
    <property type="match status" value="1"/>
</dbReference>
<dbReference type="Pfam" id="PF02321">
    <property type="entry name" value="OEP"/>
    <property type="match status" value="1"/>
</dbReference>
<protein>
    <submittedName>
        <fullName evidence="4">TolC family protein</fullName>
    </submittedName>
</protein>
<evidence type="ECO:0000256" key="3">
    <source>
        <dbReference type="SAM" id="SignalP"/>
    </source>
</evidence>
<comment type="similarity">
    <text evidence="1">Belongs to the outer membrane factor (OMF) (TC 1.B.17) family.</text>
</comment>
<dbReference type="InterPro" id="IPR003423">
    <property type="entry name" value="OMP_efflux"/>
</dbReference>
<reference evidence="4" key="1">
    <citation type="submission" date="2022-10" db="EMBL/GenBank/DDBJ databases">
        <title>Complete genome sequence of Schlegelella aquatica LMG 23380.</title>
        <authorList>
            <person name="Musilova J."/>
            <person name="Kourilova X."/>
            <person name="Bezdicek M."/>
            <person name="Hermankova K."/>
            <person name="Obruca S."/>
            <person name="Sedlar K."/>
        </authorList>
    </citation>
    <scope>NUCLEOTIDE SEQUENCE</scope>
    <source>
        <strain evidence="4">LMG 23380</strain>
    </source>
</reference>
<evidence type="ECO:0000313" key="4">
    <source>
        <dbReference type="EMBL" id="UZD55439.1"/>
    </source>
</evidence>
<keyword evidence="5" id="KW-1185">Reference proteome</keyword>
<keyword evidence="3" id="KW-0732">Signal</keyword>
<feature type="signal peptide" evidence="3">
    <location>
        <begin position="1"/>
        <end position="28"/>
    </location>
</feature>
<accession>A0ABY6MTY2</accession>
<dbReference type="Gene3D" id="1.20.1600.10">
    <property type="entry name" value="Outer membrane efflux proteins (OEP)"/>
    <property type="match status" value="1"/>
</dbReference>
<gene>
    <name evidence="4" type="ORF">OMP39_02270</name>
</gene>
<dbReference type="SUPFAM" id="SSF56954">
    <property type="entry name" value="Outer membrane efflux proteins (OEP)"/>
    <property type="match status" value="1"/>
</dbReference>
<evidence type="ECO:0000256" key="1">
    <source>
        <dbReference type="ARBA" id="ARBA00007613"/>
    </source>
</evidence>
<name>A0ABY6MTY2_9BURK</name>
<feature type="region of interest" description="Disordered" evidence="2">
    <location>
        <begin position="251"/>
        <end position="272"/>
    </location>
</feature>
<dbReference type="PANTHER" id="PTHR30203:SF24">
    <property type="entry name" value="BLR4935 PROTEIN"/>
    <property type="match status" value="1"/>
</dbReference>
<dbReference type="PANTHER" id="PTHR30203">
    <property type="entry name" value="OUTER MEMBRANE CATION EFFLUX PROTEIN"/>
    <property type="match status" value="1"/>
</dbReference>
<feature type="chain" id="PRO_5045740163" evidence="3">
    <location>
        <begin position="29"/>
        <end position="467"/>
    </location>
</feature>
<dbReference type="EMBL" id="CP110257">
    <property type="protein sequence ID" value="UZD55439.1"/>
    <property type="molecule type" value="Genomic_DNA"/>
</dbReference>